<reference evidence="3" key="2">
    <citation type="journal article" date="2021" name="PeerJ">
        <title>Extensive microbial diversity within the chicken gut microbiome revealed by metagenomics and culture.</title>
        <authorList>
            <person name="Gilroy R."/>
            <person name="Ravi A."/>
            <person name="Getino M."/>
            <person name="Pursley I."/>
            <person name="Horton D.L."/>
            <person name="Alikhan N.F."/>
            <person name="Baker D."/>
            <person name="Gharbi K."/>
            <person name="Hall N."/>
            <person name="Watson M."/>
            <person name="Adriaenssens E.M."/>
            <person name="Foster-Nyarko E."/>
            <person name="Jarju S."/>
            <person name="Secka A."/>
            <person name="Antonio M."/>
            <person name="Oren A."/>
            <person name="Chaudhuri R.R."/>
            <person name="La Ragione R."/>
            <person name="Hildebrand F."/>
            <person name="Pallen M.J."/>
        </authorList>
    </citation>
    <scope>NUCLEOTIDE SEQUENCE</scope>
    <source>
        <strain evidence="3">ChiHile30-977</strain>
    </source>
</reference>
<comment type="caution">
    <text evidence="2">Once thought to be involved in copper homeostasis, experiments in E.coli have shown this is not the case.</text>
</comment>
<evidence type="ECO:0000256" key="2">
    <source>
        <dbReference type="HAMAP-Rule" id="MF_00795"/>
    </source>
</evidence>
<dbReference type="GO" id="GO:0005737">
    <property type="term" value="C:cytoplasm"/>
    <property type="evidence" value="ECO:0007669"/>
    <property type="project" value="UniProtKB-SubCell"/>
</dbReference>
<reference evidence="3" key="1">
    <citation type="submission" date="2020-10" db="EMBL/GenBank/DDBJ databases">
        <authorList>
            <person name="Gilroy R."/>
        </authorList>
    </citation>
    <scope>NUCLEOTIDE SEQUENCE</scope>
    <source>
        <strain evidence="3">ChiHile30-977</strain>
    </source>
</reference>
<comment type="caution">
    <text evidence="3">The sequence shown here is derived from an EMBL/GenBank/DDBJ whole genome shotgun (WGS) entry which is preliminary data.</text>
</comment>
<dbReference type="InterPro" id="IPR036822">
    <property type="entry name" value="CutC-like_dom_sf"/>
</dbReference>
<dbReference type="EMBL" id="DVFI01000125">
    <property type="protein sequence ID" value="HIQ63787.1"/>
    <property type="molecule type" value="Genomic_DNA"/>
</dbReference>
<evidence type="ECO:0000256" key="1">
    <source>
        <dbReference type="ARBA" id="ARBA00007768"/>
    </source>
</evidence>
<name>A0A9D1CJH6_9FIRM</name>
<dbReference type="AlphaFoldDB" id="A0A9D1CJH6"/>
<protein>
    <recommendedName>
        <fullName evidence="2">PF03932 family protein CutC</fullName>
    </recommendedName>
</protein>
<sequence length="246" mass="26433">MGKVLLEVCCGSADDVLEAWRGGADRVELNANLFQGGLTPTIGTLRAVKAHADIPVMAMIRPRAGGFCYTDVEYETMREDARALLEAGADGLVFGFLHGDGTVDAARTREMVALAEGRPCVFHRALDVTPDWRGALETLIGLGVTRVLTSGQAPDVFFALETIAEMVRFADGAIEILPGAGVTLENVSRVVAATGCTQVHLARHRRVPDTSVQNNRSIFFGGALYPPEDSYELTDRAYIAAVRGRI</sequence>
<evidence type="ECO:0000313" key="3">
    <source>
        <dbReference type="EMBL" id="HIQ63787.1"/>
    </source>
</evidence>
<dbReference type="HAMAP" id="MF_00795">
    <property type="entry name" value="CutC"/>
    <property type="match status" value="1"/>
</dbReference>
<dbReference type="Pfam" id="PF03932">
    <property type="entry name" value="CutC"/>
    <property type="match status" value="1"/>
</dbReference>
<gene>
    <name evidence="2" type="primary">cutC</name>
    <name evidence="3" type="ORF">IAA66_09440</name>
</gene>
<dbReference type="PANTHER" id="PTHR12598:SF0">
    <property type="entry name" value="COPPER HOMEOSTASIS PROTEIN CUTC HOMOLOG"/>
    <property type="match status" value="1"/>
</dbReference>
<proteinExistence type="inferred from homology"/>
<evidence type="ECO:0000313" key="4">
    <source>
        <dbReference type="Proteomes" id="UP000886819"/>
    </source>
</evidence>
<dbReference type="PANTHER" id="PTHR12598">
    <property type="entry name" value="COPPER HOMEOSTASIS PROTEIN CUTC"/>
    <property type="match status" value="1"/>
</dbReference>
<dbReference type="InterPro" id="IPR005627">
    <property type="entry name" value="CutC-like"/>
</dbReference>
<dbReference type="GO" id="GO:0005507">
    <property type="term" value="F:copper ion binding"/>
    <property type="evidence" value="ECO:0007669"/>
    <property type="project" value="TreeGrafter"/>
</dbReference>
<dbReference type="Proteomes" id="UP000886819">
    <property type="component" value="Unassembled WGS sequence"/>
</dbReference>
<dbReference type="Gene3D" id="3.20.20.380">
    <property type="entry name" value="Copper homeostasis (CutC) domain"/>
    <property type="match status" value="1"/>
</dbReference>
<comment type="similarity">
    <text evidence="1 2">Belongs to the CutC family.</text>
</comment>
<keyword evidence="2" id="KW-0963">Cytoplasm</keyword>
<accession>A0A9D1CJH6</accession>
<organism evidence="3 4">
    <name type="scientific">Candidatus Avichristensenella intestinipullorum</name>
    <dbReference type="NCBI Taxonomy" id="2840693"/>
    <lineage>
        <taxon>Bacteria</taxon>
        <taxon>Bacillati</taxon>
        <taxon>Bacillota</taxon>
        <taxon>Clostridia</taxon>
        <taxon>Candidatus Avichristensenella</taxon>
    </lineage>
</organism>
<comment type="subcellular location">
    <subcellularLocation>
        <location evidence="2">Cytoplasm</location>
    </subcellularLocation>
</comment>
<dbReference type="SUPFAM" id="SSF110395">
    <property type="entry name" value="CutC-like"/>
    <property type="match status" value="1"/>
</dbReference>